<keyword evidence="3" id="KW-0255">Endonuclease</keyword>
<evidence type="ECO:0000313" key="8">
    <source>
        <dbReference type="Proteomes" id="UP000298180"/>
    </source>
</evidence>
<gene>
    <name evidence="7" type="ORF">EZ313_09175</name>
</gene>
<keyword evidence="2" id="KW-0540">Nuclease</keyword>
<evidence type="ECO:0000313" key="7">
    <source>
        <dbReference type="EMBL" id="TFZ06774.1"/>
    </source>
</evidence>
<keyword evidence="5" id="KW-0694">RNA-binding</keyword>
<name>A0A4Z0C720_9BURK</name>
<keyword evidence="4" id="KW-0378">Hydrolase</keyword>
<dbReference type="PANTHER" id="PTHR33992">
    <property type="entry name" value="RIBONUCLEASE P PROTEIN COMPONENT"/>
    <property type="match status" value="1"/>
</dbReference>
<reference evidence="7 8" key="1">
    <citation type="submission" date="2019-03" db="EMBL/GenBank/DDBJ databases">
        <title>Ramlibacter henchirensis DSM 14656, whole genome shotgun sequence.</title>
        <authorList>
            <person name="Zhang X."/>
            <person name="Feng G."/>
            <person name="Zhu H."/>
        </authorList>
    </citation>
    <scope>NUCLEOTIDE SEQUENCE [LARGE SCALE GENOMIC DNA]</scope>
    <source>
        <strain evidence="7 8">DSM 14656</strain>
    </source>
</reference>
<evidence type="ECO:0000256" key="6">
    <source>
        <dbReference type="SAM" id="MobiDB-lite"/>
    </source>
</evidence>
<dbReference type="OrthoDB" id="398329at2"/>
<dbReference type="EMBL" id="SMLM01000001">
    <property type="protein sequence ID" value="TFZ06774.1"/>
    <property type="molecule type" value="Genomic_DNA"/>
</dbReference>
<dbReference type="SUPFAM" id="SSF54211">
    <property type="entry name" value="Ribosomal protein S5 domain 2-like"/>
    <property type="match status" value="1"/>
</dbReference>
<dbReference type="AlphaFoldDB" id="A0A4Z0C720"/>
<accession>A0A4Z0C720</accession>
<evidence type="ECO:0000256" key="4">
    <source>
        <dbReference type="ARBA" id="ARBA00022801"/>
    </source>
</evidence>
<sequence length="138" mass="15217">MQRLKTRAQFEAVMAGGATVSRTEHFALHRAGLQSPGEQGSSPGPGSQRSQALFAVQGEPWVGAIVPKRWARRAVTRNAIKRQIYTVSQDFEARLPAAVHVVRLRAGFDKAQFRSATSPQLKQAVRAELQRLFAEARP</sequence>
<dbReference type="Gene3D" id="3.30.230.10">
    <property type="match status" value="1"/>
</dbReference>
<dbReference type="GO" id="GO:0004526">
    <property type="term" value="F:ribonuclease P activity"/>
    <property type="evidence" value="ECO:0007669"/>
    <property type="project" value="InterPro"/>
</dbReference>
<proteinExistence type="predicted"/>
<protein>
    <submittedName>
        <fullName evidence="7">Ribonuclease P protein component</fullName>
    </submittedName>
</protein>
<dbReference type="InterPro" id="IPR000100">
    <property type="entry name" value="RNase_P"/>
</dbReference>
<evidence type="ECO:0000256" key="3">
    <source>
        <dbReference type="ARBA" id="ARBA00022759"/>
    </source>
</evidence>
<dbReference type="Pfam" id="PF00825">
    <property type="entry name" value="Ribonuclease_P"/>
    <property type="match status" value="1"/>
</dbReference>
<feature type="region of interest" description="Disordered" evidence="6">
    <location>
        <begin position="31"/>
        <end position="50"/>
    </location>
</feature>
<dbReference type="GO" id="GO:0000049">
    <property type="term" value="F:tRNA binding"/>
    <property type="evidence" value="ECO:0007669"/>
    <property type="project" value="InterPro"/>
</dbReference>
<feature type="compositionally biased region" description="Low complexity" evidence="6">
    <location>
        <begin position="32"/>
        <end position="50"/>
    </location>
</feature>
<dbReference type="RefSeq" id="WP_135262861.1">
    <property type="nucleotide sequence ID" value="NZ_SMLM01000001.1"/>
</dbReference>
<organism evidence="7 8">
    <name type="scientific">Ramlibacter henchirensis</name>
    <dbReference type="NCBI Taxonomy" id="204072"/>
    <lineage>
        <taxon>Bacteria</taxon>
        <taxon>Pseudomonadati</taxon>
        <taxon>Pseudomonadota</taxon>
        <taxon>Betaproteobacteria</taxon>
        <taxon>Burkholderiales</taxon>
        <taxon>Comamonadaceae</taxon>
        <taxon>Ramlibacter</taxon>
    </lineage>
</organism>
<keyword evidence="1" id="KW-0819">tRNA processing</keyword>
<evidence type="ECO:0000256" key="5">
    <source>
        <dbReference type="ARBA" id="ARBA00022884"/>
    </source>
</evidence>
<dbReference type="Proteomes" id="UP000298180">
    <property type="component" value="Unassembled WGS sequence"/>
</dbReference>
<keyword evidence="8" id="KW-1185">Reference proteome</keyword>
<dbReference type="InterPro" id="IPR020568">
    <property type="entry name" value="Ribosomal_Su5_D2-typ_SF"/>
</dbReference>
<dbReference type="InterPro" id="IPR014721">
    <property type="entry name" value="Ribsml_uS5_D2-typ_fold_subgr"/>
</dbReference>
<comment type="caution">
    <text evidence="7">The sequence shown here is derived from an EMBL/GenBank/DDBJ whole genome shotgun (WGS) entry which is preliminary data.</text>
</comment>
<dbReference type="GO" id="GO:0030677">
    <property type="term" value="C:ribonuclease P complex"/>
    <property type="evidence" value="ECO:0007669"/>
    <property type="project" value="TreeGrafter"/>
</dbReference>
<evidence type="ECO:0000256" key="2">
    <source>
        <dbReference type="ARBA" id="ARBA00022722"/>
    </source>
</evidence>
<dbReference type="PANTHER" id="PTHR33992:SF1">
    <property type="entry name" value="RIBONUCLEASE P PROTEIN COMPONENT"/>
    <property type="match status" value="1"/>
</dbReference>
<evidence type="ECO:0000256" key="1">
    <source>
        <dbReference type="ARBA" id="ARBA00022694"/>
    </source>
</evidence>
<dbReference type="GO" id="GO:0042781">
    <property type="term" value="F:3'-tRNA processing endoribonuclease activity"/>
    <property type="evidence" value="ECO:0007669"/>
    <property type="project" value="TreeGrafter"/>
</dbReference>